<name>A0A139LAJ7_BACOV</name>
<dbReference type="EMBL" id="VWKB01000093">
    <property type="protein sequence ID" value="KAA4088271.1"/>
    <property type="molecule type" value="Genomic_DNA"/>
</dbReference>
<evidence type="ECO:0000313" key="3">
    <source>
        <dbReference type="EMBL" id="QDM11292.1"/>
    </source>
</evidence>
<dbReference type="AlphaFoldDB" id="A0A139LAJ7"/>
<dbReference type="EMBL" id="CP041395">
    <property type="protein sequence ID" value="QDM11292.1"/>
    <property type="molecule type" value="Genomic_DNA"/>
</dbReference>
<evidence type="ECO:0000313" key="2">
    <source>
        <dbReference type="EMBL" id="KAB1324358.1"/>
    </source>
</evidence>
<keyword evidence="6" id="KW-1185">Reference proteome</keyword>
<accession>A0A139LAJ7</accession>
<reference evidence="3" key="2">
    <citation type="journal article" date="2018" name="Nature">
        <title>Human gut bacteria contain acquired interbacterial defence systems.</title>
        <authorList>
            <person name="Ross B.D."/>
            <person name="Verster A.J."/>
            <person name="Radey M.C."/>
            <person name="Schmidtke D.T."/>
            <person name="Pope C.E."/>
            <person name="Hoffman L.R."/>
            <person name="Hajjar A."/>
            <person name="Peterson S.B."/>
            <person name="Borenstein E."/>
            <person name="Mougous J."/>
        </authorList>
    </citation>
    <scope>NUCLEOTIDE SEQUENCE</scope>
    <source>
        <strain evidence="3">3725 D1 iv</strain>
    </source>
</reference>
<dbReference type="Proteomes" id="UP000318823">
    <property type="component" value="Chromosome"/>
</dbReference>
<evidence type="ECO:0000313" key="6">
    <source>
        <dbReference type="Proteomes" id="UP000473905"/>
    </source>
</evidence>
<proteinExistence type="predicted"/>
<dbReference type="Proteomes" id="UP000473905">
    <property type="component" value="Unassembled WGS sequence"/>
</dbReference>
<evidence type="ECO:0000313" key="5">
    <source>
        <dbReference type="Proteomes" id="UP000375690"/>
    </source>
</evidence>
<dbReference type="EMBL" id="VWFC01000022">
    <property type="protein sequence ID" value="KAB1324358.1"/>
    <property type="molecule type" value="Genomic_DNA"/>
</dbReference>
<protein>
    <submittedName>
        <fullName evidence="2">Uncharacterized protein</fullName>
    </submittedName>
</protein>
<evidence type="ECO:0000313" key="1">
    <source>
        <dbReference type="EMBL" id="KAA4088271.1"/>
    </source>
</evidence>
<gene>
    <name evidence="3" type="ORF">DYI28_22725</name>
    <name evidence="2" type="ORF">F3B53_17215</name>
    <name evidence="1" type="ORF">F3D66_31195</name>
</gene>
<dbReference type="STRING" id="28116.Bovatus_02974"/>
<sequence>MNESMNRLQTFIINFKQKCLEHGVEYKPRDKKEFDNFYKMGFVLSNYKLGYYDVHLLIDYEDNLKAIHLLGIEPHISMIAKEIQSTNVFCGIPVIVSALNNQYSPASITMICI</sequence>
<reference evidence="3" key="4">
    <citation type="submission" date="2019-07" db="EMBL/GenBank/DDBJ databases">
        <authorList>
            <person name="Ross B.D."/>
            <person name="Verster A.J."/>
            <person name="Radey M.C."/>
            <person name="Schmidtke D.T."/>
            <person name="Pope C.E."/>
            <person name="Hoffman L.R."/>
            <person name="Hajjar A."/>
            <person name="Peterson S.B."/>
            <person name="Borenstein E."/>
            <person name="Mougous J.D."/>
        </authorList>
    </citation>
    <scope>NUCLEOTIDE SEQUENCE</scope>
    <source>
        <strain evidence="3">3725 D1 iv</strain>
    </source>
</reference>
<reference evidence="5 6" key="3">
    <citation type="journal article" date="2019" name="Nat. Med.">
        <title>A library of human gut bacterial isolates paired with longitudinal multiomics data enables mechanistic microbiome research.</title>
        <authorList>
            <person name="Poyet M."/>
            <person name="Groussin M."/>
            <person name="Gibbons S.M."/>
            <person name="Avila-Pacheco J."/>
            <person name="Jiang X."/>
            <person name="Kearney S.M."/>
            <person name="Perrotta A.R."/>
            <person name="Berdy B."/>
            <person name="Zhao S."/>
            <person name="Lieberman T.D."/>
            <person name="Swanson P.K."/>
            <person name="Smith M."/>
            <person name="Roesemann S."/>
            <person name="Alexander J.E."/>
            <person name="Rich S.A."/>
            <person name="Livny J."/>
            <person name="Vlamakis H."/>
            <person name="Clish C."/>
            <person name="Bullock K."/>
            <person name="Deik A."/>
            <person name="Scott J."/>
            <person name="Pierce K.A."/>
            <person name="Xavier R.J."/>
            <person name="Alm E.J."/>
        </authorList>
    </citation>
    <scope>NUCLEOTIDE SEQUENCE [LARGE SCALE GENOMIC DNA]</scope>
    <source>
        <strain evidence="1 6">BIOML-A134</strain>
        <strain evidence="2 5">BIOML-A2</strain>
    </source>
</reference>
<dbReference type="Proteomes" id="UP000375690">
    <property type="component" value="Unassembled WGS sequence"/>
</dbReference>
<organism evidence="2 5">
    <name type="scientific">Bacteroides ovatus</name>
    <dbReference type="NCBI Taxonomy" id="28116"/>
    <lineage>
        <taxon>Bacteria</taxon>
        <taxon>Pseudomonadati</taxon>
        <taxon>Bacteroidota</taxon>
        <taxon>Bacteroidia</taxon>
        <taxon>Bacteroidales</taxon>
        <taxon>Bacteroidaceae</taxon>
        <taxon>Bacteroides</taxon>
    </lineage>
</organism>
<reference evidence="4" key="1">
    <citation type="journal article" date="2018" name="J. Anim. Genet.">
        <title>Acquired interbacterial defense systems protect against interspecies antagonism in the human gut microbiome.</title>
        <authorList>
            <person name="Ross B.D."/>
            <person name="Verster A.J."/>
            <person name="Radey M.C."/>
            <person name="Schmidtke D.T."/>
            <person name="Pope C.E."/>
            <person name="Hoffman L.R."/>
            <person name="Hajjar A."/>
            <person name="Peterson S.B."/>
            <person name="Borenstein E."/>
            <person name="Mougous J."/>
        </authorList>
    </citation>
    <scope>NUCLEOTIDE SEQUENCE [LARGE SCALE GENOMIC DNA]</scope>
    <source>
        <strain evidence="4">3725 D1 iv</strain>
    </source>
</reference>
<evidence type="ECO:0000313" key="4">
    <source>
        <dbReference type="Proteomes" id="UP000318823"/>
    </source>
</evidence>